<dbReference type="EMBL" id="BHZD01000001">
    <property type="protein sequence ID" value="GCD44243.1"/>
    <property type="molecule type" value="Genomic_DNA"/>
</dbReference>
<reference evidence="2 3" key="1">
    <citation type="submission" date="2018-11" db="EMBL/GenBank/DDBJ databases">
        <title>Whole genome sequence of Streptomyces paromomycinus NBRC 15454(T).</title>
        <authorList>
            <person name="Komaki H."/>
            <person name="Tamura T."/>
        </authorList>
    </citation>
    <scope>NUCLEOTIDE SEQUENCE [LARGE SCALE GENOMIC DNA]</scope>
    <source>
        <strain evidence="2 3">NBRC 15454</strain>
    </source>
</reference>
<evidence type="ECO:0000313" key="3">
    <source>
        <dbReference type="Proteomes" id="UP000286746"/>
    </source>
</evidence>
<proteinExistence type="predicted"/>
<gene>
    <name evidence="2" type="ORF">GKJPGBOP_03935</name>
</gene>
<dbReference type="InterPro" id="IPR000835">
    <property type="entry name" value="HTH_MarR-typ"/>
</dbReference>
<evidence type="ECO:0000259" key="1">
    <source>
        <dbReference type="PROSITE" id="PS50995"/>
    </source>
</evidence>
<dbReference type="InterPro" id="IPR036390">
    <property type="entry name" value="WH_DNA-bd_sf"/>
</dbReference>
<dbReference type="RefSeq" id="WP_125055161.1">
    <property type="nucleotide sequence ID" value="NZ_BHZD01000001.1"/>
</dbReference>
<dbReference type="SMART" id="SM00347">
    <property type="entry name" value="HTH_MARR"/>
    <property type="match status" value="1"/>
</dbReference>
<evidence type="ECO:0000313" key="2">
    <source>
        <dbReference type="EMBL" id="GCD44243.1"/>
    </source>
</evidence>
<name>A0A401W4I7_STREY</name>
<comment type="caution">
    <text evidence="2">The sequence shown here is derived from an EMBL/GenBank/DDBJ whole genome shotgun (WGS) entry which is preliminary data.</text>
</comment>
<organism evidence="2 3">
    <name type="scientific">Streptomyces paromomycinus</name>
    <name type="common">Streptomyces rimosus subsp. paromomycinus</name>
    <dbReference type="NCBI Taxonomy" id="92743"/>
    <lineage>
        <taxon>Bacteria</taxon>
        <taxon>Bacillati</taxon>
        <taxon>Actinomycetota</taxon>
        <taxon>Actinomycetes</taxon>
        <taxon>Kitasatosporales</taxon>
        <taxon>Streptomycetaceae</taxon>
        <taxon>Streptomyces</taxon>
    </lineage>
</organism>
<dbReference type="Gene3D" id="1.10.10.10">
    <property type="entry name" value="Winged helix-like DNA-binding domain superfamily/Winged helix DNA-binding domain"/>
    <property type="match status" value="1"/>
</dbReference>
<dbReference type="PROSITE" id="PS50995">
    <property type="entry name" value="HTH_MARR_2"/>
    <property type="match status" value="1"/>
</dbReference>
<accession>A0A401W4I7</accession>
<dbReference type="Proteomes" id="UP000286746">
    <property type="component" value="Unassembled WGS sequence"/>
</dbReference>
<keyword evidence="3" id="KW-1185">Reference proteome</keyword>
<sequence length="149" mass="16210">MSKAPESALSTVMMVIATGRRLQERLETRLTGIGLSMRLFGALGHISRDPDLSYSDLARRAGVTSQSMRATVLMLEELGAVERNLRGQGHRARLELTDKGRALLTQARGILSELDEEFLKAAGQDQKAALDTACERALAPGGPFPFRSE</sequence>
<feature type="domain" description="HTH marR-type" evidence="1">
    <location>
        <begin position="6"/>
        <end position="139"/>
    </location>
</feature>
<dbReference type="SUPFAM" id="SSF46785">
    <property type="entry name" value="Winged helix' DNA-binding domain"/>
    <property type="match status" value="1"/>
</dbReference>
<dbReference type="AlphaFoldDB" id="A0A401W4I7"/>
<dbReference type="InterPro" id="IPR036388">
    <property type="entry name" value="WH-like_DNA-bd_sf"/>
</dbReference>
<protein>
    <submittedName>
        <fullName evidence="2">MarR family transcriptional regulator</fullName>
    </submittedName>
</protein>
<dbReference type="GO" id="GO:0003700">
    <property type="term" value="F:DNA-binding transcription factor activity"/>
    <property type="evidence" value="ECO:0007669"/>
    <property type="project" value="InterPro"/>
</dbReference>